<comment type="cofactor">
    <cofactor evidence="7">
        <name>heme</name>
        <dbReference type="ChEBI" id="CHEBI:30413"/>
    </cofactor>
</comment>
<dbReference type="InterPro" id="IPR002401">
    <property type="entry name" value="Cyt_P450_E_grp-I"/>
</dbReference>
<evidence type="ECO:0000256" key="4">
    <source>
        <dbReference type="ARBA" id="ARBA00023002"/>
    </source>
</evidence>
<dbReference type="SUPFAM" id="SSF48264">
    <property type="entry name" value="Cytochrome P450"/>
    <property type="match status" value="1"/>
</dbReference>
<gene>
    <name evidence="8" type="ORF">SAY86_006443</name>
</gene>
<sequence length="445" mass="50452">MFLAYFFLFTASYAVLRHLIHKVRNLPPSPFPTLPVIGHLYLLKKPLHRTLKAIAARHGSVLLLQFGSRRVLIVSSPSAAEDCLNKNDTVFANRPHLLAGKYLGYNYTSLAWSSYGDHWRNLRRIASLEILSTHRLNCLAGIRANEVAALVRRLARKDDPTLPVDLKTALFELMMNVLMRMIAGKRYYGENVEEVEEAKSFREIVTETFRIGGATNIGEFSPFLRKIGFKGVEKELQELQRKRDSFMQSLIERHKKEAEEEDPNSEGAKNKTLIQVLLSLQETEPDYYKDIFIRSIMLVLLAAGTDTSAATLEWAMSLLLNYPEVLKKTQAEIDVAVGSSRLVNESDLAGLPYLHCIIKETLRMYPAGPLLLPHESSVECDVGGHRVPRGTMLLVNLYSIQRDPKYWPEPERFEGMEGVRDGHKMMPFGAGRRGCPRENLASLWI</sequence>
<evidence type="ECO:0000256" key="6">
    <source>
        <dbReference type="ARBA" id="ARBA00023033"/>
    </source>
</evidence>
<name>A0AAN7LC21_TRANT</name>
<comment type="similarity">
    <text evidence="1">Belongs to the cytochrome P450 family.</text>
</comment>
<keyword evidence="5 7" id="KW-0408">Iron</keyword>
<evidence type="ECO:0000313" key="9">
    <source>
        <dbReference type="Proteomes" id="UP001346149"/>
    </source>
</evidence>
<evidence type="ECO:0000256" key="7">
    <source>
        <dbReference type="PIRSR" id="PIRSR602401-1"/>
    </source>
</evidence>
<evidence type="ECO:0000256" key="5">
    <source>
        <dbReference type="ARBA" id="ARBA00023004"/>
    </source>
</evidence>
<organism evidence="8 9">
    <name type="scientific">Trapa natans</name>
    <name type="common">Water chestnut</name>
    <dbReference type="NCBI Taxonomy" id="22666"/>
    <lineage>
        <taxon>Eukaryota</taxon>
        <taxon>Viridiplantae</taxon>
        <taxon>Streptophyta</taxon>
        <taxon>Embryophyta</taxon>
        <taxon>Tracheophyta</taxon>
        <taxon>Spermatophyta</taxon>
        <taxon>Magnoliopsida</taxon>
        <taxon>eudicotyledons</taxon>
        <taxon>Gunneridae</taxon>
        <taxon>Pentapetalae</taxon>
        <taxon>rosids</taxon>
        <taxon>malvids</taxon>
        <taxon>Myrtales</taxon>
        <taxon>Lythraceae</taxon>
        <taxon>Trapa</taxon>
    </lineage>
</organism>
<feature type="binding site" description="axial binding residue" evidence="7">
    <location>
        <position position="435"/>
    </location>
    <ligand>
        <name>heme</name>
        <dbReference type="ChEBI" id="CHEBI:30413"/>
    </ligand>
    <ligandPart>
        <name>Fe</name>
        <dbReference type="ChEBI" id="CHEBI:18248"/>
    </ligandPart>
</feature>
<keyword evidence="4" id="KW-0560">Oxidoreductase</keyword>
<dbReference type="GO" id="GO:0005506">
    <property type="term" value="F:iron ion binding"/>
    <property type="evidence" value="ECO:0007669"/>
    <property type="project" value="InterPro"/>
</dbReference>
<dbReference type="Gene3D" id="1.10.630.10">
    <property type="entry name" value="Cytochrome P450"/>
    <property type="match status" value="1"/>
</dbReference>
<evidence type="ECO:0000256" key="1">
    <source>
        <dbReference type="ARBA" id="ARBA00010617"/>
    </source>
</evidence>
<dbReference type="FunFam" id="1.10.630.10:FF:000026">
    <property type="entry name" value="Cytochrome P450 82C4"/>
    <property type="match status" value="1"/>
</dbReference>
<evidence type="ECO:0000256" key="3">
    <source>
        <dbReference type="ARBA" id="ARBA00022723"/>
    </source>
</evidence>
<reference evidence="8 9" key="1">
    <citation type="journal article" date="2023" name="Hortic Res">
        <title>Pangenome of water caltrop reveals structural variations and asymmetric subgenome divergence after allopolyploidization.</title>
        <authorList>
            <person name="Zhang X."/>
            <person name="Chen Y."/>
            <person name="Wang L."/>
            <person name="Yuan Y."/>
            <person name="Fang M."/>
            <person name="Shi L."/>
            <person name="Lu R."/>
            <person name="Comes H.P."/>
            <person name="Ma Y."/>
            <person name="Chen Y."/>
            <person name="Huang G."/>
            <person name="Zhou Y."/>
            <person name="Zheng Z."/>
            <person name="Qiu Y."/>
        </authorList>
    </citation>
    <scope>NUCLEOTIDE SEQUENCE [LARGE SCALE GENOMIC DNA]</scope>
    <source>
        <strain evidence="8">F231</strain>
    </source>
</reference>
<evidence type="ECO:0000313" key="8">
    <source>
        <dbReference type="EMBL" id="KAK4778915.1"/>
    </source>
</evidence>
<dbReference type="PRINTS" id="PR00385">
    <property type="entry name" value="P450"/>
</dbReference>
<dbReference type="InterPro" id="IPR001128">
    <property type="entry name" value="Cyt_P450"/>
</dbReference>
<dbReference type="GO" id="GO:0020037">
    <property type="term" value="F:heme binding"/>
    <property type="evidence" value="ECO:0007669"/>
    <property type="project" value="InterPro"/>
</dbReference>
<comment type="caution">
    <text evidence="8">The sequence shown here is derived from an EMBL/GenBank/DDBJ whole genome shotgun (WGS) entry which is preliminary data.</text>
</comment>
<keyword evidence="2 7" id="KW-0349">Heme</keyword>
<dbReference type="GO" id="GO:0016709">
    <property type="term" value="F:oxidoreductase activity, acting on paired donors, with incorporation or reduction of molecular oxygen, NAD(P)H as one donor, and incorporation of one atom of oxygen"/>
    <property type="evidence" value="ECO:0007669"/>
    <property type="project" value="UniProtKB-ARBA"/>
</dbReference>
<dbReference type="EMBL" id="JAXQNO010000017">
    <property type="protein sequence ID" value="KAK4778915.1"/>
    <property type="molecule type" value="Genomic_DNA"/>
</dbReference>
<accession>A0AAN7LC21</accession>
<protein>
    <submittedName>
        <fullName evidence="8">Uncharacterized protein</fullName>
    </submittedName>
</protein>
<keyword evidence="3 7" id="KW-0479">Metal-binding</keyword>
<dbReference type="AlphaFoldDB" id="A0AAN7LC21"/>
<dbReference type="PANTHER" id="PTHR47947:SF24">
    <property type="entry name" value="ISOFLAVONE 2'-HYDROXYLASE-LIKE"/>
    <property type="match status" value="1"/>
</dbReference>
<dbReference type="InterPro" id="IPR036396">
    <property type="entry name" value="Cyt_P450_sf"/>
</dbReference>
<dbReference type="Proteomes" id="UP001346149">
    <property type="component" value="Unassembled WGS sequence"/>
</dbReference>
<proteinExistence type="inferred from homology"/>
<dbReference type="PANTHER" id="PTHR47947">
    <property type="entry name" value="CYTOCHROME P450 82C3-RELATED"/>
    <property type="match status" value="1"/>
</dbReference>
<keyword evidence="6" id="KW-0503">Monooxygenase</keyword>
<evidence type="ECO:0000256" key="2">
    <source>
        <dbReference type="ARBA" id="ARBA00022617"/>
    </source>
</evidence>
<dbReference type="InterPro" id="IPR050651">
    <property type="entry name" value="Plant_Cytochrome_P450_Monoox"/>
</dbReference>
<keyword evidence="9" id="KW-1185">Reference proteome</keyword>
<dbReference type="PRINTS" id="PR00463">
    <property type="entry name" value="EP450I"/>
</dbReference>
<dbReference type="Pfam" id="PF00067">
    <property type="entry name" value="p450"/>
    <property type="match status" value="1"/>
</dbReference>